<dbReference type="EMBL" id="MK814757">
    <property type="protein sequence ID" value="QCG77631.1"/>
    <property type="molecule type" value="Genomic_DNA"/>
</dbReference>
<reference evidence="1 2" key="1">
    <citation type="submission" date="2019-04" db="EMBL/GenBank/DDBJ databases">
        <authorList>
            <person name="Adelsberg A.K."/>
            <person name="Kohli N."/>
            <person name="Marar C.I."/>
            <person name="Roccamo R.A."/>
            <person name="Shoush J.M."/>
            <person name="Butela K.A."/>
            <person name="Garlena R.A."/>
            <person name="Russell D.A."/>
            <person name="Pope W.H."/>
            <person name="Jacobs-Sera D."/>
            <person name="Hatfull G.F."/>
        </authorList>
    </citation>
    <scope>NUCLEOTIDE SEQUENCE [LARGE SCALE GENOMIC DNA]</scope>
</reference>
<evidence type="ECO:0000313" key="2">
    <source>
        <dbReference type="Proteomes" id="UP000298794"/>
    </source>
</evidence>
<keyword evidence="2" id="KW-1185">Reference proteome</keyword>
<dbReference type="Proteomes" id="UP000298794">
    <property type="component" value="Segment"/>
</dbReference>
<dbReference type="KEGG" id="vg:55013832"/>
<name>A0A4D6T6H3_9CAUD</name>
<organism evidence="1 2">
    <name type="scientific">Gordonia phage Fairfaxidum</name>
    <dbReference type="NCBI Taxonomy" id="2572526"/>
    <lineage>
        <taxon>Viruses</taxon>
        <taxon>Duplodnaviria</taxon>
        <taxon>Heunggongvirae</taxon>
        <taxon>Uroviricota</taxon>
        <taxon>Caudoviricetes</taxon>
        <taxon>Fairfaxidumvirus</taxon>
        <taxon>Fairfaxidumvirus fairfaxidum</taxon>
    </lineage>
</organism>
<accession>A0A4D6T6H3</accession>
<proteinExistence type="predicted"/>
<dbReference type="GeneID" id="55013832"/>
<evidence type="ECO:0000313" key="1">
    <source>
        <dbReference type="EMBL" id="QCG77631.1"/>
    </source>
</evidence>
<sequence length="60" mass="6707">MSNTMNYRGDCSQFDPEQILGPDMHGALYRIVSSEYDPATDLTTRTFRPISPAELRGGAR</sequence>
<protein>
    <submittedName>
        <fullName evidence="1">Uncharacterized protein</fullName>
    </submittedName>
</protein>
<dbReference type="RefSeq" id="YP_009822336.1">
    <property type="nucleotide sequence ID" value="NC_048185.1"/>
</dbReference>
<gene>
    <name evidence="1" type="primary">48</name>
    <name evidence="1" type="ORF">SEA_FAIRFAXIDUM_48</name>
</gene>